<dbReference type="InterPro" id="IPR006633">
    <property type="entry name" value="Carb-bd_sugar_hydrolysis-dom"/>
</dbReference>
<dbReference type="SMART" id="SM00722">
    <property type="entry name" value="CASH"/>
    <property type="match status" value="1"/>
</dbReference>
<dbReference type="InterPro" id="IPR007742">
    <property type="entry name" value="NosD_dom"/>
</dbReference>
<keyword evidence="1" id="KW-0732">Signal</keyword>
<dbReference type="OrthoDB" id="159063at2"/>
<gene>
    <name evidence="3" type="ORF">M670_03776</name>
</gene>
<evidence type="ECO:0000259" key="2">
    <source>
        <dbReference type="SMART" id="SM00722"/>
    </source>
</evidence>
<dbReference type="InterPro" id="IPR011050">
    <property type="entry name" value="Pectin_lyase_fold/virulence"/>
</dbReference>
<sequence length="477" mass="54099">MKWPTYFFLLVTALFIFSGKAGAEEFRVTNENELQTVLKTAAENDAIKIKKGIYQGNFSVNKPLTIKGEKGVIIKGPNKGDVITINADDVAIEHLQIEGSGSQNAGIHVNGNRSSIKNTKIYDVFHGIVLKNSYGHQVDDNIITSYTDDTIVHKGHGIYLIEAPHSHIRNNIIFGTNDGVYLSYSNLSEISRNTVTNVRYGIHTMDSDDVIIHQNQLSKSRNGLMLMQSKRLSVKENYLFANTTIEGAGLFLFDTFDSQISMNIVKKNNKGMYLENGKRNEISFNEFDQNDKGMELAKGSEDNGIYLNNFLNNNQQVITDKENENLFNLEGFGNYWDDQRHLHLDRDEPTLQASIYSTRPVLLEEFNRQGTNNYAYKSGDVFYHLTTKEPYLQIFSGSPAVGLWNTIEQFVPIPSKQFIVDKNPIQTPVVIDTMIEQKVMKNDGENAVDLEKSGFFLVFMSISFLTLWYTRRMKNDA</sequence>
<dbReference type="Gene3D" id="2.160.20.10">
    <property type="entry name" value="Single-stranded right-handed beta-helix, Pectin lyase-like"/>
    <property type="match status" value="2"/>
</dbReference>
<evidence type="ECO:0000256" key="1">
    <source>
        <dbReference type="SAM" id="SignalP"/>
    </source>
</evidence>
<dbReference type="InterPro" id="IPR006626">
    <property type="entry name" value="PbH1"/>
</dbReference>
<reference evidence="3 4" key="1">
    <citation type="submission" date="2014-04" db="EMBL/GenBank/DDBJ databases">
        <title>Draft genome sequence of Bacillus azotoformans MEV2011, a (co-) denitrifying strain unable to grow in the presence of oxygen.</title>
        <authorList>
            <person name="Nielsen M."/>
            <person name="Schreiber L."/>
            <person name="Finster K."/>
            <person name="Schramm A."/>
        </authorList>
    </citation>
    <scope>NUCLEOTIDE SEQUENCE [LARGE SCALE GENOMIC DNA]</scope>
    <source>
        <strain evidence="3 4">MEV2011</strain>
    </source>
</reference>
<comment type="caution">
    <text evidence="3">The sequence shown here is derived from an EMBL/GenBank/DDBJ whole genome shotgun (WGS) entry which is preliminary data.</text>
</comment>
<feature type="signal peptide" evidence="1">
    <location>
        <begin position="1"/>
        <end position="23"/>
    </location>
</feature>
<dbReference type="SMART" id="SM00710">
    <property type="entry name" value="PbH1"/>
    <property type="match status" value="7"/>
</dbReference>
<dbReference type="Proteomes" id="UP000027936">
    <property type="component" value="Unassembled WGS sequence"/>
</dbReference>
<name>A0A072NIE6_SCHAZ</name>
<dbReference type="SUPFAM" id="SSF51126">
    <property type="entry name" value="Pectin lyase-like"/>
    <property type="match status" value="1"/>
</dbReference>
<organism evidence="3 4">
    <name type="scientific">Schinkia azotoformans MEV2011</name>
    <dbReference type="NCBI Taxonomy" id="1348973"/>
    <lineage>
        <taxon>Bacteria</taxon>
        <taxon>Bacillati</taxon>
        <taxon>Bacillota</taxon>
        <taxon>Bacilli</taxon>
        <taxon>Bacillales</taxon>
        <taxon>Bacillaceae</taxon>
        <taxon>Calidifontibacillus/Schinkia group</taxon>
        <taxon>Schinkia</taxon>
    </lineage>
</organism>
<accession>A0A072NIE6</accession>
<dbReference type="AlphaFoldDB" id="A0A072NIE6"/>
<protein>
    <submittedName>
        <fullName evidence="3">Parallel beta-helix repeat (Two copies)</fullName>
    </submittedName>
</protein>
<dbReference type="NCBIfam" id="TIGR03804">
    <property type="entry name" value="para_beta_helix"/>
    <property type="match status" value="1"/>
</dbReference>
<feature type="chain" id="PRO_5001680859" evidence="1">
    <location>
        <begin position="24"/>
        <end position="477"/>
    </location>
</feature>
<dbReference type="InterPro" id="IPR022441">
    <property type="entry name" value="Para_beta_helix_rpt-2"/>
</dbReference>
<evidence type="ECO:0000313" key="3">
    <source>
        <dbReference type="EMBL" id="KEF37022.1"/>
    </source>
</evidence>
<dbReference type="Pfam" id="PF05048">
    <property type="entry name" value="NosD"/>
    <property type="match status" value="1"/>
</dbReference>
<dbReference type="RefSeq" id="WP_035197379.1">
    <property type="nucleotide sequence ID" value="NZ_JJRY01000019.1"/>
</dbReference>
<evidence type="ECO:0000313" key="4">
    <source>
        <dbReference type="Proteomes" id="UP000027936"/>
    </source>
</evidence>
<feature type="domain" description="Carbohydrate-binding/sugar hydrolysis" evidence="2">
    <location>
        <begin position="49"/>
        <end position="205"/>
    </location>
</feature>
<dbReference type="PATRIC" id="fig|1348973.3.peg.3658"/>
<proteinExistence type="predicted"/>
<dbReference type="InterPro" id="IPR012334">
    <property type="entry name" value="Pectin_lyas_fold"/>
</dbReference>
<dbReference type="EMBL" id="JJRY01000019">
    <property type="protein sequence ID" value="KEF37022.1"/>
    <property type="molecule type" value="Genomic_DNA"/>
</dbReference>